<keyword evidence="5" id="KW-0547">Nucleotide-binding</keyword>
<accession>A0A1I3KAJ6</accession>
<dbReference type="InterPro" id="IPR004358">
    <property type="entry name" value="Sig_transdc_His_kin-like_C"/>
</dbReference>
<evidence type="ECO:0000259" key="9">
    <source>
        <dbReference type="PROSITE" id="PS50109"/>
    </source>
</evidence>
<keyword evidence="4" id="KW-0808">Transferase</keyword>
<evidence type="ECO:0000256" key="5">
    <source>
        <dbReference type="ARBA" id="ARBA00022741"/>
    </source>
</evidence>
<sequence>MRSYVKRVKQKAEKLSKEQVLSLLEDVVDENENLYSVLESLSTGLLIIDDDFRLLRYNTIAESWLPFSERLEDILGSENAIWEYVEDEDVSKFLRNCMETNVTNCSEDFSTVTSGGSVRFLTITISPLVNEGELNGKVILVRDITEKKNQDILLHRMENLANLTNLAAGMAHEIKNPLGAISIHIQLIQKALAKARENEDKLPAPKFVEDHIDVVNEEIDHLNKLVMDFLLAVRPVKAQLELKDPDKLIENLINFFKPEFNREGIEVLYKASESNKRILLDEKLFRDVIMNISQNSLAAIKSKYNDKRNGAKFCISNTVRDNKFIITIADNGCGMSEESLSKIFEPYYTTKANGTGLGMTMVYKIIKEFSGEIIVDSKEGEGTAFTITFPIPQKDTKLLSSESR</sequence>
<reference evidence="11" key="1">
    <citation type="submission" date="2016-10" db="EMBL/GenBank/DDBJ databases">
        <authorList>
            <person name="Varghese N."/>
            <person name="Submissions S."/>
        </authorList>
    </citation>
    <scope>NUCLEOTIDE SEQUENCE [LARGE SCALE GENOMIC DNA]</scope>
    <source>
        <strain evidence="11">XBD1002</strain>
    </source>
</reference>
<dbReference type="SMART" id="SM00387">
    <property type="entry name" value="HATPase_c"/>
    <property type="match status" value="1"/>
</dbReference>
<dbReference type="SUPFAM" id="SSF55785">
    <property type="entry name" value="PYP-like sensor domain (PAS domain)"/>
    <property type="match status" value="1"/>
</dbReference>
<evidence type="ECO:0000256" key="8">
    <source>
        <dbReference type="ARBA" id="ARBA00023012"/>
    </source>
</evidence>
<name>A0A1I3KAJ6_9SPIR</name>
<dbReference type="GO" id="GO:0000155">
    <property type="term" value="F:phosphorelay sensor kinase activity"/>
    <property type="evidence" value="ECO:0007669"/>
    <property type="project" value="InterPro"/>
</dbReference>
<evidence type="ECO:0000256" key="4">
    <source>
        <dbReference type="ARBA" id="ARBA00022679"/>
    </source>
</evidence>
<protein>
    <recommendedName>
        <fullName evidence="2">histidine kinase</fullName>
        <ecNumber evidence="2">2.7.13.3</ecNumber>
    </recommendedName>
</protein>
<dbReference type="InterPro" id="IPR035965">
    <property type="entry name" value="PAS-like_dom_sf"/>
</dbReference>
<dbReference type="Gene3D" id="3.30.450.20">
    <property type="entry name" value="PAS domain"/>
    <property type="match status" value="1"/>
</dbReference>
<dbReference type="InterPro" id="IPR000014">
    <property type="entry name" value="PAS"/>
</dbReference>
<dbReference type="NCBIfam" id="TIGR00229">
    <property type="entry name" value="sensory_box"/>
    <property type="match status" value="1"/>
</dbReference>
<keyword evidence="11" id="KW-1185">Reference proteome</keyword>
<dbReference type="InterPro" id="IPR005467">
    <property type="entry name" value="His_kinase_dom"/>
</dbReference>
<keyword evidence="6" id="KW-0418">Kinase</keyword>
<dbReference type="PANTHER" id="PTHR43065:SF10">
    <property type="entry name" value="PEROXIDE STRESS-ACTIVATED HISTIDINE KINASE MAK3"/>
    <property type="match status" value="1"/>
</dbReference>
<keyword evidence="3" id="KW-0597">Phosphoprotein</keyword>
<evidence type="ECO:0000256" key="2">
    <source>
        <dbReference type="ARBA" id="ARBA00012438"/>
    </source>
</evidence>
<keyword evidence="8" id="KW-0902">Two-component regulatory system</keyword>
<dbReference type="PROSITE" id="PS50109">
    <property type="entry name" value="HIS_KIN"/>
    <property type="match status" value="1"/>
</dbReference>
<gene>
    <name evidence="10" type="ORF">SAMN04487775_104175</name>
</gene>
<proteinExistence type="predicted"/>
<dbReference type="SUPFAM" id="SSF47384">
    <property type="entry name" value="Homodimeric domain of signal transducing histidine kinase"/>
    <property type="match status" value="1"/>
</dbReference>
<dbReference type="PANTHER" id="PTHR43065">
    <property type="entry name" value="SENSOR HISTIDINE KINASE"/>
    <property type="match status" value="1"/>
</dbReference>
<dbReference type="Gene3D" id="3.30.565.10">
    <property type="entry name" value="Histidine kinase-like ATPase, C-terminal domain"/>
    <property type="match status" value="1"/>
</dbReference>
<dbReference type="InterPro" id="IPR036097">
    <property type="entry name" value="HisK_dim/P_sf"/>
</dbReference>
<dbReference type="Pfam" id="PF00512">
    <property type="entry name" value="HisKA"/>
    <property type="match status" value="1"/>
</dbReference>
<dbReference type="InterPro" id="IPR003594">
    <property type="entry name" value="HATPase_dom"/>
</dbReference>
<evidence type="ECO:0000313" key="11">
    <source>
        <dbReference type="Proteomes" id="UP000182737"/>
    </source>
</evidence>
<dbReference type="Pfam" id="PF08448">
    <property type="entry name" value="PAS_4"/>
    <property type="match status" value="1"/>
</dbReference>
<dbReference type="Proteomes" id="UP000182737">
    <property type="component" value="Unassembled WGS sequence"/>
</dbReference>
<dbReference type="Gene3D" id="1.10.287.130">
    <property type="match status" value="1"/>
</dbReference>
<dbReference type="InterPro" id="IPR003661">
    <property type="entry name" value="HisK_dim/P_dom"/>
</dbReference>
<dbReference type="SUPFAM" id="SSF55874">
    <property type="entry name" value="ATPase domain of HSP90 chaperone/DNA topoisomerase II/histidine kinase"/>
    <property type="match status" value="1"/>
</dbReference>
<evidence type="ECO:0000256" key="7">
    <source>
        <dbReference type="ARBA" id="ARBA00022840"/>
    </source>
</evidence>
<feature type="domain" description="Histidine kinase" evidence="9">
    <location>
        <begin position="169"/>
        <end position="393"/>
    </location>
</feature>
<dbReference type="EC" id="2.7.13.3" evidence="2"/>
<dbReference type="GO" id="GO:0005524">
    <property type="term" value="F:ATP binding"/>
    <property type="evidence" value="ECO:0007669"/>
    <property type="project" value="UniProtKB-KW"/>
</dbReference>
<dbReference type="CDD" id="cd00082">
    <property type="entry name" value="HisKA"/>
    <property type="match status" value="1"/>
</dbReference>
<evidence type="ECO:0000256" key="1">
    <source>
        <dbReference type="ARBA" id="ARBA00000085"/>
    </source>
</evidence>
<comment type="catalytic activity">
    <reaction evidence="1">
        <text>ATP + protein L-histidine = ADP + protein N-phospho-L-histidine.</text>
        <dbReference type="EC" id="2.7.13.3"/>
    </reaction>
</comment>
<dbReference type="PRINTS" id="PR00344">
    <property type="entry name" value="BCTRLSENSOR"/>
</dbReference>
<dbReference type="SMART" id="SM00388">
    <property type="entry name" value="HisKA"/>
    <property type="match status" value="1"/>
</dbReference>
<organism evidence="10 11">
    <name type="scientific">Treponema bryantii</name>
    <dbReference type="NCBI Taxonomy" id="163"/>
    <lineage>
        <taxon>Bacteria</taxon>
        <taxon>Pseudomonadati</taxon>
        <taxon>Spirochaetota</taxon>
        <taxon>Spirochaetia</taxon>
        <taxon>Spirochaetales</taxon>
        <taxon>Treponemataceae</taxon>
        <taxon>Treponema</taxon>
    </lineage>
</organism>
<evidence type="ECO:0000313" key="10">
    <source>
        <dbReference type="EMBL" id="SFI69536.1"/>
    </source>
</evidence>
<keyword evidence="7" id="KW-0067">ATP-binding</keyword>
<dbReference type="EMBL" id="FORI01000004">
    <property type="protein sequence ID" value="SFI69536.1"/>
    <property type="molecule type" value="Genomic_DNA"/>
</dbReference>
<dbReference type="InterPro" id="IPR036890">
    <property type="entry name" value="HATPase_C_sf"/>
</dbReference>
<evidence type="ECO:0000256" key="6">
    <source>
        <dbReference type="ARBA" id="ARBA00022777"/>
    </source>
</evidence>
<dbReference type="Pfam" id="PF02518">
    <property type="entry name" value="HATPase_c"/>
    <property type="match status" value="1"/>
</dbReference>
<dbReference type="RefSeq" id="WP_074931278.1">
    <property type="nucleotide sequence ID" value="NZ_FORI01000004.1"/>
</dbReference>
<dbReference type="AlphaFoldDB" id="A0A1I3KAJ6"/>
<dbReference type="OrthoDB" id="1931120at2"/>
<evidence type="ECO:0000256" key="3">
    <source>
        <dbReference type="ARBA" id="ARBA00022553"/>
    </source>
</evidence>
<dbReference type="InterPro" id="IPR013656">
    <property type="entry name" value="PAS_4"/>
</dbReference>